<sequence>MTTNLNLKDMTKTILIATDYSLESLNILKKVLKEKEASEDQNQYNILLVSGYEAGDSIRDLLFNTKNTVFNKIRPQEFCDAYGIIRNKYPHLVNKIVCDIFTGSFQRTFNNYVSAEHIEEAYYSPSIKSKGKGKFDIAPYIKKCKDLKVQEIKVEMPERLPERGRLAQIFVEV</sequence>
<gene>
    <name evidence="1" type="ORF">N0B48_16985</name>
</gene>
<evidence type="ECO:0000313" key="2">
    <source>
        <dbReference type="Proteomes" id="UP001525566"/>
    </source>
</evidence>
<dbReference type="RefSeq" id="WP_259840090.1">
    <property type="nucleotide sequence ID" value="NZ_JAOAMU010000005.1"/>
</dbReference>
<accession>A0ABT2IXL5</accession>
<dbReference type="EMBL" id="JAOAMU010000005">
    <property type="protein sequence ID" value="MCT2563588.1"/>
    <property type="molecule type" value="Genomic_DNA"/>
</dbReference>
<reference evidence="1 2" key="1">
    <citation type="submission" date="2022-09" db="EMBL/GenBank/DDBJ databases">
        <title>Chryseobacterium oleae sp.nov., isolated from the inter-root soil of Pyrola calliantha H. Andr. in Tibet.</title>
        <authorList>
            <person name="Li Z."/>
        </authorList>
    </citation>
    <scope>NUCLEOTIDE SEQUENCE [LARGE SCALE GENOMIC DNA]</scope>
    <source>
        <strain evidence="2">pc1-10</strain>
    </source>
</reference>
<name>A0ABT2IXL5_9FLAO</name>
<evidence type="ECO:0000313" key="1">
    <source>
        <dbReference type="EMBL" id="MCT2563588.1"/>
    </source>
</evidence>
<dbReference type="Proteomes" id="UP001525566">
    <property type="component" value="Unassembled WGS sequence"/>
</dbReference>
<protein>
    <submittedName>
        <fullName evidence="1">Uncharacterized protein</fullName>
    </submittedName>
</protein>
<organism evidence="1 2">
    <name type="scientific">Chryseobacterium herbae</name>
    <dbReference type="NCBI Taxonomy" id="2976476"/>
    <lineage>
        <taxon>Bacteria</taxon>
        <taxon>Pseudomonadati</taxon>
        <taxon>Bacteroidota</taxon>
        <taxon>Flavobacteriia</taxon>
        <taxon>Flavobacteriales</taxon>
        <taxon>Weeksellaceae</taxon>
        <taxon>Chryseobacterium group</taxon>
        <taxon>Chryseobacterium</taxon>
    </lineage>
</organism>
<proteinExistence type="predicted"/>
<comment type="caution">
    <text evidence="1">The sequence shown here is derived from an EMBL/GenBank/DDBJ whole genome shotgun (WGS) entry which is preliminary data.</text>
</comment>
<keyword evidence="2" id="KW-1185">Reference proteome</keyword>